<gene>
    <name evidence="9" type="ORF">UABAM_03657</name>
</gene>
<dbReference type="InterPro" id="IPR050388">
    <property type="entry name" value="ABC_Ni/Peptide_Import"/>
</dbReference>
<dbReference type="InterPro" id="IPR003439">
    <property type="entry name" value="ABC_transporter-like_ATP-bd"/>
</dbReference>
<dbReference type="GO" id="GO:0015833">
    <property type="term" value="P:peptide transport"/>
    <property type="evidence" value="ECO:0007669"/>
    <property type="project" value="InterPro"/>
</dbReference>
<keyword evidence="6 9" id="KW-0067">ATP-binding</keyword>
<evidence type="ECO:0000256" key="1">
    <source>
        <dbReference type="ARBA" id="ARBA00004417"/>
    </source>
</evidence>
<dbReference type="GO" id="GO:0016887">
    <property type="term" value="F:ATP hydrolysis activity"/>
    <property type="evidence" value="ECO:0007669"/>
    <property type="project" value="InterPro"/>
</dbReference>
<dbReference type="SUPFAM" id="SSF52540">
    <property type="entry name" value="P-loop containing nucleoside triphosphate hydrolases"/>
    <property type="match status" value="1"/>
</dbReference>
<dbReference type="AlphaFoldDB" id="A0A5S9F4N4"/>
<dbReference type="GO" id="GO:0005886">
    <property type="term" value="C:plasma membrane"/>
    <property type="evidence" value="ECO:0007669"/>
    <property type="project" value="UniProtKB-SubCell"/>
</dbReference>
<dbReference type="GO" id="GO:0005524">
    <property type="term" value="F:ATP binding"/>
    <property type="evidence" value="ECO:0007669"/>
    <property type="project" value="UniProtKB-KW"/>
</dbReference>
<dbReference type="InterPro" id="IPR017871">
    <property type="entry name" value="ABC_transporter-like_CS"/>
</dbReference>
<dbReference type="Pfam" id="PF08352">
    <property type="entry name" value="oligo_HPY"/>
    <property type="match status" value="1"/>
</dbReference>
<keyword evidence="7" id="KW-0472">Membrane</keyword>
<dbReference type="Pfam" id="PF00005">
    <property type="entry name" value="ABC_tran"/>
    <property type="match status" value="1"/>
</dbReference>
<evidence type="ECO:0000313" key="10">
    <source>
        <dbReference type="Proteomes" id="UP000326354"/>
    </source>
</evidence>
<evidence type="ECO:0000256" key="3">
    <source>
        <dbReference type="ARBA" id="ARBA00022448"/>
    </source>
</evidence>
<dbReference type="InterPro" id="IPR013563">
    <property type="entry name" value="Oligopep_ABC_C"/>
</dbReference>
<dbReference type="InterPro" id="IPR027417">
    <property type="entry name" value="P-loop_NTPase"/>
</dbReference>
<evidence type="ECO:0000313" key="9">
    <source>
        <dbReference type="EMBL" id="BBM85293.1"/>
    </source>
</evidence>
<evidence type="ECO:0000259" key="8">
    <source>
        <dbReference type="PROSITE" id="PS50893"/>
    </source>
</evidence>
<dbReference type="RefSeq" id="WP_151969403.1">
    <property type="nucleotide sequence ID" value="NZ_AP019860.1"/>
</dbReference>
<keyword evidence="10" id="KW-1185">Reference proteome</keyword>
<dbReference type="PROSITE" id="PS00211">
    <property type="entry name" value="ABC_TRANSPORTER_1"/>
    <property type="match status" value="1"/>
</dbReference>
<dbReference type="PANTHER" id="PTHR43297:SF2">
    <property type="entry name" value="DIPEPTIDE TRANSPORT ATP-BINDING PROTEIN DPPD"/>
    <property type="match status" value="1"/>
</dbReference>
<accession>A0A5S9F4N4</accession>
<reference evidence="9 10" key="1">
    <citation type="submission" date="2019-08" db="EMBL/GenBank/DDBJ databases">
        <title>Complete genome sequence of Candidatus Uab amorphum.</title>
        <authorList>
            <person name="Shiratori T."/>
            <person name="Suzuki S."/>
            <person name="Kakizawa Y."/>
            <person name="Ishida K."/>
        </authorList>
    </citation>
    <scope>NUCLEOTIDE SEQUENCE [LARGE SCALE GENOMIC DNA]</scope>
    <source>
        <strain evidence="9 10">SRT547</strain>
    </source>
</reference>
<evidence type="ECO:0000256" key="6">
    <source>
        <dbReference type="ARBA" id="ARBA00022840"/>
    </source>
</evidence>
<proteinExistence type="inferred from homology"/>
<dbReference type="Proteomes" id="UP000326354">
    <property type="component" value="Chromosome"/>
</dbReference>
<protein>
    <submittedName>
        <fullName evidence="9">ABC transporter ATP-binding protein</fullName>
    </submittedName>
</protein>
<keyword evidence="5" id="KW-0547">Nucleotide-binding</keyword>
<dbReference type="Gene3D" id="3.40.50.300">
    <property type="entry name" value="P-loop containing nucleotide triphosphate hydrolases"/>
    <property type="match status" value="1"/>
</dbReference>
<comment type="subcellular location">
    <subcellularLocation>
        <location evidence="1">Cell inner membrane</location>
        <topology evidence="1">Peripheral membrane protein</topology>
    </subcellularLocation>
</comment>
<feature type="domain" description="ABC transporter" evidence="8">
    <location>
        <begin position="9"/>
        <end position="264"/>
    </location>
</feature>
<keyword evidence="4" id="KW-1003">Cell membrane</keyword>
<evidence type="ECO:0000256" key="5">
    <source>
        <dbReference type="ARBA" id="ARBA00022741"/>
    </source>
</evidence>
<organism evidence="9 10">
    <name type="scientific">Uabimicrobium amorphum</name>
    <dbReference type="NCBI Taxonomy" id="2596890"/>
    <lineage>
        <taxon>Bacteria</taxon>
        <taxon>Pseudomonadati</taxon>
        <taxon>Planctomycetota</taxon>
        <taxon>Candidatus Uabimicrobiia</taxon>
        <taxon>Candidatus Uabimicrobiales</taxon>
        <taxon>Candidatus Uabimicrobiaceae</taxon>
        <taxon>Candidatus Uabimicrobium</taxon>
    </lineage>
</organism>
<sequence length="332" mass="36632">MSEDSKIVLEVKNLQTTFKTDEGTVHANNGISYTIREGEIVGMVGESGSGKSVSCLSIMGLIPIPPGRVVADKLEFCGESLLNKNGELDQGKLNKLRGHDITMIFQDPMTSLNPFLTIKTQMIEAVMLHKGLSKKDAVNLAIEKLDLVGIADAKNRLNSYPHEFSGGMRQRVMIAMALMCDPKLLVADEPTTALDVTIQAQILELLKELNEKLKMSIIFITHDLGVIAGVSHKVFVMYGGTIVESGPTDLLFAKTGHPYTQGLLSSIPKLHEKQERLTTIKGSPPYLLQKPDFCPFHTRCPKKKDECLQGLPEYVVLDEERQHKAACILYKS</sequence>
<dbReference type="InterPro" id="IPR003593">
    <property type="entry name" value="AAA+_ATPase"/>
</dbReference>
<dbReference type="OrthoDB" id="9806285at2"/>
<evidence type="ECO:0000256" key="4">
    <source>
        <dbReference type="ARBA" id="ARBA00022475"/>
    </source>
</evidence>
<dbReference type="CDD" id="cd03257">
    <property type="entry name" value="ABC_NikE_OppD_transporters"/>
    <property type="match status" value="1"/>
</dbReference>
<dbReference type="FunFam" id="3.40.50.300:FF:000016">
    <property type="entry name" value="Oligopeptide ABC transporter ATP-binding component"/>
    <property type="match status" value="1"/>
</dbReference>
<evidence type="ECO:0000256" key="2">
    <source>
        <dbReference type="ARBA" id="ARBA00005417"/>
    </source>
</evidence>
<name>A0A5S9F4N4_UABAM</name>
<evidence type="ECO:0000256" key="7">
    <source>
        <dbReference type="ARBA" id="ARBA00023136"/>
    </source>
</evidence>
<dbReference type="NCBIfam" id="TIGR01727">
    <property type="entry name" value="oligo_HPY"/>
    <property type="match status" value="1"/>
</dbReference>
<dbReference type="EMBL" id="AP019860">
    <property type="protein sequence ID" value="BBM85293.1"/>
    <property type="molecule type" value="Genomic_DNA"/>
</dbReference>
<dbReference type="KEGG" id="uam:UABAM_03657"/>
<comment type="similarity">
    <text evidence="2">Belongs to the ABC transporter superfamily.</text>
</comment>
<dbReference type="SMART" id="SM00382">
    <property type="entry name" value="AAA"/>
    <property type="match status" value="1"/>
</dbReference>
<dbReference type="PANTHER" id="PTHR43297">
    <property type="entry name" value="OLIGOPEPTIDE TRANSPORT ATP-BINDING PROTEIN APPD"/>
    <property type="match status" value="1"/>
</dbReference>
<dbReference type="PROSITE" id="PS50893">
    <property type="entry name" value="ABC_TRANSPORTER_2"/>
    <property type="match status" value="1"/>
</dbReference>
<keyword evidence="3" id="KW-0813">Transport</keyword>